<dbReference type="InterPro" id="IPR009015">
    <property type="entry name" value="Fucose_isomerase_N/cen_sf"/>
</dbReference>
<dbReference type="PANTHER" id="PTHR36120">
    <property type="entry name" value="FUCOSE ISOMERASE"/>
    <property type="match status" value="1"/>
</dbReference>
<dbReference type="GO" id="GO:0006004">
    <property type="term" value="P:fucose metabolic process"/>
    <property type="evidence" value="ECO:0007669"/>
    <property type="project" value="InterPro"/>
</dbReference>
<comment type="caution">
    <text evidence="4">The sequence shown here is derived from an EMBL/GenBank/DDBJ whole genome shotgun (WGS) entry which is preliminary data.</text>
</comment>
<reference evidence="4" key="1">
    <citation type="journal article" date="2020" name="mSystems">
        <title>Genome- and Community-Level Interaction Insights into Carbon Utilization and Element Cycling Functions of Hydrothermarchaeota in Hydrothermal Sediment.</title>
        <authorList>
            <person name="Zhou Z."/>
            <person name="Liu Y."/>
            <person name="Xu W."/>
            <person name="Pan J."/>
            <person name="Luo Z.H."/>
            <person name="Li M."/>
        </authorList>
    </citation>
    <scope>NUCLEOTIDE SEQUENCE [LARGE SCALE GENOMIC DNA]</scope>
    <source>
        <strain evidence="4">HyVt-92</strain>
    </source>
</reference>
<organism evidence="4">
    <name type="scientific">Aerophobetes bacterium</name>
    <dbReference type="NCBI Taxonomy" id="2030807"/>
    <lineage>
        <taxon>Bacteria</taxon>
        <taxon>Candidatus Aerophobota</taxon>
    </lineage>
</organism>
<dbReference type="CDD" id="cd00578">
    <property type="entry name" value="L-fuc_L-ara-isomerases"/>
    <property type="match status" value="1"/>
</dbReference>
<accession>A0A7V5LZU4</accession>
<dbReference type="GO" id="GO:0008736">
    <property type="term" value="F:L-fucose isomerase activity"/>
    <property type="evidence" value="ECO:0007669"/>
    <property type="project" value="InterPro"/>
</dbReference>
<dbReference type="GO" id="GO:0005737">
    <property type="term" value="C:cytoplasm"/>
    <property type="evidence" value="ECO:0007669"/>
    <property type="project" value="InterPro"/>
</dbReference>
<feature type="domain" description="L-fucose isomerase C-terminal" evidence="3">
    <location>
        <begin position="293"/>
        <end position="420"/>
    </location>
</feature>
<keyword evidence="1 4" id="KW-0413">Isomerase</keyword>
<evidence type="ECO:0000259" key="3">
    <source>
        <dbReference type="Pfam" id="PF02952"/>
    </source>
</evidence>
<dbReference type="AlphaFoldDB" id="A0A7V5LZU4"/>
<dbReference type="Pfam" id="PF02952">
    <property type="entry name" value="Fucose_iso_C"/>
    <property type="match status" value="1"/>
</dbReference>
<dbReference type="Proteomes" id="UP000886070">
    <property type="component" value="Unassembled WGS sequence"/>
</dbReference>
<dbReference type="SUPFAM" id="SSF53743">
    <property type="entry name" value="FucI/AraA N-terminal and middle domains"/>
    <property type="match status" value="1"/>
</dbReference>
<evidence type="ECO:0000256" key="1">
    <source>
        <dbReference type="ARBA" id="ARBA00023235"/>
    </source>
</evidence>
<dbReference type="InterPro" id="IPR015888">
    <property type="entry name" value="Fuc_isomerase_C"/>
</dbReference>
<evidence type="ECO:0000313" key="4">
    <source>
        <dbReference type="EMBL" id="HHF98144.1"/>
    </source>
</evidence>
<gene>
    <name evidence="4" type="ORF">ENL39_01485</name>
</gene>
<sequence>RYGVVETLEDAKKCAKLFKENKDKIDGIIVTLPNFGDEKAIANTIRLSELYVPVLVHAFPDKLSALDLPNRGDSFCGKISVCNNLNQYGISFSLTRFHTVSPQDKTFREDLKWFAGVCRVVKGFENVRVGAIGARPAAFNTVRFSEKILEAQNVSVETIDLSEVFSRMDKISGDDPALKEKINEIKSYCDTTKIPSDKIEKMARFGLVVERWVKENELVATAVQCWTSIQENMGIMPCTIMSMMSEKLLPSACEVDITGALSMYALQLASGSPSAIVDWNNNFGDDPERAVIFHCSNYPKSFFRKVEMGYGDIIATSVGKENAYGSLTGKIKKGPLTYARLTTDDFTGTVRAYVGEGEIVEEEADTFGGSGVVHVPRLQELLQFICKEGFEHHVAVNLSHVASILYEAFAEYLGIETYWHR</sequence>
<feature type="non-terminal residue" evidence="4">
    <location>
        <position position="1"/>
    </location>
</feature>
<evidence type="ECO:0000256" key="2">
    <source>
        <dbReference type="ARBA" id="ARBA00023277"/>
    </source>
</evidence>
<keyword evidence="2" id="KW-0119">Carbohydrate metabolism</keyword>
<proteinExistence type="predicted"/>
<name>A0A7V5LZU4_UNCAE</name>
<protein>
    <submittedName>
        <fullName evidence="4">Fucose isomerase</fullName>
    </submittedName>
</protein>
<dbReference type="EMBL" id="DRTT01000043">
    <property type="protein sequence ID" value="HHF98144.1"/>
    <property type="molecule type" value="Genomic_DNA"/>
</dbReference>
<dbReference type="PANTHER" id="PTHR36120:SF1">
    <property type="entry name" value="L-FUCOSE ISOMERASE C-TERMINAL DOMAIN-CONTAINING PROTEIN"/>
    <property type="match status" value="1"/>
</dbReference>